<proteinExistence type="predicted"/>
<protein>
    <recommendedName>
        <fullName evidence="1">MATH domain-containing protein</fullName>
    </recommendedName>
</protein>
<dbReference type="Gene3D" id="2.60.210.10">
    <property type="entry name" value="Apoptosis, Tumor Necrosis Factor Receptor Associated Protein 2, Chain A"/>
    <property type="match status" value="1"/>
</dbReference>
<dbReference type="EMBL" id="GEDC01019300">
    <property type="protein sequence ID" value="JAS17998.1"/>
    <property type="molecule type" value="Transcribed_RNA"/>
</dbReference>
<dbReference type="PANTHER" id="PTHR10131">
    <property type="entry name" value="TNF RECEPTOR ASSOCIATED FACTOR"/>
    <property type="match status" value="1"/>
</dbReference>
<name>A0A1B6CX55_9HEMI</name>
<evidence type="ECO:0000313" key="2">
    <source>
        <dbReference type="EMBL" id="JAS17998.1"/>
    </source>
</evidence>
<dbReference type="Gene3D" id="3.30.40.10">
    <property type="entry name" value="Zinc/RING finger domain, C3HC4 (zinc finger)"/>
    <property type="match status" value="1"/>
</dbReference>
<dbReference type="Pfam" id="PF22486">
    <property type="entry name" value="MATH_2"/>
    <property type="match status" value="1"/>
</dbReference>
<dbReference type="InterPro" id="IPR008974">
    <property type="entry name" value="TRAF-like"/>
</dbReference>
<dbReference type="PROSITE" id="PS50144">
    <property type="entry name" value="MATH"/>
    <property type="match status" value="1"/>
</dbReference>
<evidence type="ECO:0000259" key="1">
    <source>
        <dbReference type="PROSITE" id="PS50144"/>
    </source>
</evidence>
<sequence>MEVYEKENEAITQCYFCGEELSPSQLELHVKHCGLVLEPCPDNCGLYVQRQYKSHHSTWCKKDPLQVNQSIKNEIQNLRSEINTIRTSLEIDINIRHQQQADWAYQVTKFNQRFQRADELNNKVINALTSFKKLISEEREARIKDFHEVKNNIEDVCNLAAQLKFTVTQAQIDISEMKSNYNLPEKDNKFFEEFAAWKSRQEMIIASLKIKVDKELNEEIYKLHKANITRSKSVSDLLDLNELIIDEQDKYSEQFNIWQKDIEKFKLFLNEENIMISGVWRDQLEEIKKLKCNIEDFSATIDKINDEQCILKEKINNLQPYQESRNVQGKEKLEEVVGDLLDKGVTFRKKIEDLEKMVKSILNKEGHNMETNELFKKDQDSIKMRLMDVENILKGYSETLKLPKECNEKKVNKIESQVMHHYREDFNPKNDRLKSPTQKYRLSEEFVEKKQKSNNSFVNLENLKPSSSLSAFENGRVKWTITNFAQNMKLAKETNDEIEGPIFYSHEFGYKFQLKTCLNGIGQWRGRHMIVALHIMQSEWDALLKWPCRINVVICLVDQVAVSRKAKDIVKSFTSSSITRHSDYKCLQMFIPHRTLAEHSYIKEDTVILKVKLKVISI</sequence>
<feature type="domain" description="MATH" evidence="1">
    <location>
        <begin position="474"/>
        <end position="613"/>
    </location>
</feature>
<accession>A0A1B6CX55</accession>
<dbReference type="SUPFAM" id="SSF49599">
    <property type="entry name" value="TRAF domain-like"/>
    <property type="match status" value="1"/>
</dbReference>
<gene>
    <name evidence="2" type="ORF">g.38063</name>
</gene>
<dbReference type="InterPro" id="IPR013083">
    <property type="entry name" value="Znf_RING/FYVE/PHD"/>
</dbReference>
<dbReference type="InterPro" id="IPR002083">
    <property type="entry name" value="MATH/TRAF_dom"/>
</dbReference>
<reference evidence="2" key="1">
    <citation type="submission" date="2015-12" db="EMBL/GenBank/DDBJ databases">
        <title>De novo transcriptome assembly of four potential Pierce s Disease insect vectors from Arizona vineyards.</title>
        <authorList>
            <person name="Tassone E.E."/>
        </authorList>
    </citation>
    <scope>NUCLEOTIDE SEQUENCE</scope>
</reference>
<dbReference type="PANTHER" id="PTHR10131:SF138">
    <property type="entry name" value="RE66324P"/>
    <property type="match status" value="1"/>
</dbReference>
<organism evidence="2">
    <name type="scientific">Clastoptera arizonana</name>
    <name type="common">Arizona spittle bug</name>
    <dbReference type="NCBI Taxonomy" id="38151"/>
    <lineage>
        <taxon>Eukaryota</taxon>
        <taxon>Metazoa</taxon>
        <taxon>Ecdysozoa</taxon>
        <taxon>Arthropoda</taxon>
        <taxon>Hexapoda</taxon>
        <taxon>Insecta</taxon>
        <taxon>Pterygota</taxon>
        <taxon>Neoptera</taxon>
        <taxon>Paraneoptera</taxon>
        <taxon>Hemiptera</taxon>
        <taxon>Auchenorrhyncha</taxon>
        <taxon>Cercopoidea</taxon>
        <taxon>Clastopteridae</taxon>
        <taxon>Clastoptera</taxon>
    </lineage>
</organism>
<dbReference type="AlphaFoldDB" id="A0A1B6CX55"/>